<reference evidence="1" key="1">
    <citation type="submission" date="2021-06" db="EMBL/GenBank/DDBJ databases">
        <title>Emergence of genetically related NDM-1-producing Providencia rettgeri strains in Argentina.</title>
        <authorList>
            <person name="Pasteran F."/>
            <person name="Meo A."/>
            <person name="Gomez S."/>
            <person name="Derdoy L."/>
            <person name="Albronoz E."/>
            <person name="Faccone D."/>
            <person name="Guerriero L."/>
            <person name="Archuby D."/>
            <person name="Tarzia A."/>
            <person name="Lopez M."/>
            <person name="Corso A."/>
        </authorList>
    </citation>
    <scope>NUCLEOTIDE SEQUENCE</scope>
    <source>
        <strain evidence="1">PreM15628</strain>
    </source>
</reference>
<evidence type="ECO:0000313" key="2">
    <source>
        <dbReference type="Proteomes" id="UP000682358"/>
    </source>
</evidence>
<dbReference type="EMBL" id="CP076405">
    <property type="protein sequence ID" value="QWQ21152.2"/>
    <property type="molecule type" value="Genomic_DNA"/>
</dbReference>
<accession>A0AAJ4NIK2</accession>
<dbReference type="InterPro" id="IPR023381">
    <property type="entry name" value="YP001051499.1-like_dom_sf"/>
</dbReference>
<protein>
    <submittedName>
        <fullName evidence="1">YjaG family protein</fullName>
    </submittedName>
</protein>
<proteinExistence type="predicted"/>
<gene>
    <name evidence="1" type="ORF">KOF27_01955</name>
</gene>
<evidence type="ECO:0000313" key="1">
    <source>
        <dbReference type="EMBL" id="QWQ21152.2"/>
    </source>
</evidence>
<dbReference type="Pfam" id="PF04222">
    <property type="entry name" value="DUF416"/>
    <property type="match status" value="1"/>
</dbReference>
<organism evidence="1 2">
    <name type="scientific">Providencia rettgeri</name>
    <dbReference type="NCBI Taxonomy" id="587"/>
    <lineage>
        <taxon>Bacteria</taxon>
        <taxon>Pseudomonadati</taxon>
        <taxon>Pseudomonadota</taxon>
        <taxon>Gammaproteobacteria</taxon>
        <taxon>Enterobacterales</taxon>
        <taxon>Morganellaceae</taxon>
        <taxon>Providencia</taxon>
    </lineage>
</organism>
<dbReference type="Gene3D" id="1.20.1590.10">
    <property type="entry name" value="YP_001051499.1 domain like"/>
    <property type="match status" value="1"/>
</dbReference>
<dbReference type="InterPro" id="IPR007338">
    <property type="entry name" value="DUF416"/>
</dbReference>
<name>A0AAJ4NIK2_PRORE</name>
<dbReference type="Proteomes" id="UP000682358">
    <property type="component" value="Chromosome"/>
</dbReference>
<dbReference type="AlphaFoldDB" id="A0AAJ4NIK2"/>
<sequence length="209" mass="24304">MLRNPIHLRLEKLESWQHTTFMASLCERMYPNFQMFCLQTEFADAKVYRSILDLVWETLVIKDSKVNFDSQLEKLEEIIPSADDFDMYGVYPAIDACIALGEIIHSKLSGETLEHAILVSEASIRTVAMLEMTQAGREMTEEELKEIPAVEEEWDIQWDIFRLLAACEERDLELIKGLKSDLREAGVSNIGITLSWFLHFHYRKRDLTQ</sequence>